<dbReference type="EMBL" id="QGKX02001521">
    <property type="protein sequence ID" value="KAF3513309.1"/>
    <property type="molecule type" value="Genomic_DNA"/>
</dbReference>
<evidence type="ECO:0000313" key="3">
    <source>
        <dbReference type="Proteomes" id="UP000712600"/>
    </source>
</evidence>
<comment type="caution">
    <text evidence="2">The sequence shown here is derived from an EMBL/GenBank/DDBJ whole genome shotgun (WGS) entry which is preliminary data.</text>
</comment>
<reference evidence="2" key="1">
    <citation type="submission" date="2019-12" db="EMBL/GenBank/DDBJ databases">
        <title>Genome sequencing and annotation of Brassica cretica.</title>
        <authorList>
            <person name="Studholme D.J."/>
            <person name="Sarris P."/>
        </authorList>
    </citation>
    <scope>NUCLEOTIDE SEQUENCE</scope>
    <source>
        <strain evidence="2">PFS-109/04</strain>
        <tissue evidence="2">Leaf</tissue>
    </source>
</reference>
<gene>
    <name evidence="2" type="ORF">F2Q69_00008432</name>
</gene>
<proteinExistence type="predicted"/>
<protein>
    <submittedName>
        <fullName evidence="2">Uncharacterized protein</fullName>
    </submittedName>
</protein>
<name>A0A8S9PCV5_BRACR</name>
<feature type="region of interest" description="Disordered" evidence="1">
    <location>
        <begin position="147"/>
        <end position="215"/>
    </location>
</feature>
<dbReference type="Proteomes" id="UP000712600">
    <property type="component" value="Unassembled WGS sequence"/>
</dbReference>
<evidence type="ECO:0000256" key="1">
    <source>
        <dbReference type="SAM" id="MobiDB-lite"/>
    </source>
</evidence>
<dbReference type="AlphaFoldDB" id="A0A8S9PCV5"/>
<accession>A0A8S9PCV5</accession>
<feature type="compositionally biased region" description="Polar residues" evidence="1">
    <location>
        <begin position="158"/>
        <end position="170"/>
    </location>
</feature>
<evidence type="ECO:0000313" key="2">
    <source>
        <dbReference type="EMBL" id="KAF3513309.1"/>
    </source>
</evidence>
<organism evidence="2 3">
    <name type="scientific">Brassica cretica</name>
    <name type="common">Mustard</name>
    <dbReference type="NCBI Taxonomy" id="69181"/>
    <lineage>
        <taxon>Eukaryota</taxon>
        <taxon>Viridiplantae</taxon>
        <taxon>Streptophyta</taxon>
        <taxon>Embryophyta</taxon>
        <taxon>Tracheophyta</taxon>
        <taxon>Spermatophyta</taxon>
        <taxon>Magnoliopsida</taxon>
        <taxon>eudicotyledons</taxon>
        <taxon>Gunneridae</taxon>
        <taxon>Pentapetalae</taxon>
        <taxon>rosids</taxon>
        <taxon>malvids</taxon>
        <taxon>Brassicales</taxon>
        <taxon>Brassicaceae</taxon>
        <taxon>Brassiceae</taxon>
        <taxon>Brassica</taxon>
    </lineage>
</organism>
<sequence>MPHQVSNAIRILRDRFEQKSCVGARSQSETSKSLQLGATLWERHLGVARLKDALCSKNTLGATSRTKHMKSLQLGATLRERHLGVARLKDVLCSKNTLRATSRTEHMKSLQLGAPLRERHLEVIMVKKTKRKLEAERQEAERQEFALRGKALPCEPTGSGTQRTVRQQTLAARKSKEQEKRAGKSVAVPNHEESETESADEQAPTKKAKMSKGKGVAVDSLIDRLPSLVRNLITRGLIPISMSSLFP</sequence>